<dbReference type="InterPro" id="IPR019734">
    <property type="entry name" value="TPR_rpt"/>
</dbReference>
<keyword evidence="1" id="KW-0677">Repeat</keyword>
<dbReference type="SMART" id="SM00028">
    <property type="entry name" value="TPR"/>
    <property type="match status" value="3"/>
</dbReference>
<feature type="repeat" description="TPR" evidence="3">
    <location>
        <begin position="138"/>
        <end position="171"/>
    </location>
</feature>
<dbReference type="AlphaFoldDB" id="A0A483CYG5"/>
<reference evidence="4 5" key="1">
    <citation type="submission" date="2017-11" db="EMBL/GenBank/DDBJ databases">
        <title>Isolation and Characterization of Methanofollis Species from Methane Seep Offshore SW Taiwan.</title>
        <authorList>
            <person name="Teng N.-H."/>
            <person name="Lai M.-C."/>
            <person name="Chen S.-C."/>
        </authorList>
    </citation>
    <scope>NUCLEOTIDE SEQUENCE [LARGE SCALE GENOMIC DNA]</scope>
    <source>
        <strain evidence="4 5">FWC-SCC2</strain>
    </source>
</reference>
<dbReference type="Gene3D" id="1.25.40.10">
    <property type="entry name" value="Tetratricopeptide repeat domain"/>
    <property type="match status" value="1"/>
</dbReference>
<dbReference type="PROSITE" id="PS50005">
    <property type="entry name" value="TPR"/>
    <property type="match status" value="1"/>
</dbReference>
<evidence type="ECO:0000256" key="3">
    <source>
        <dbReference type="PROSITE-ProRule" id="PRU00339"/>
    </source>
</evidence>
<dbReference type="Pfam" id="PF13432">
    <property type="entry name" value="TPR_16"/>
    <property type="match status" value="1"/>
</dbReference>
<dbReference type="Pfam" id="PF13428">
    <property type="entry name" value="TPR_14"/>
    <property type="match status" value="1"/>
</dbReference>
<dbReference type="OrthoDB" id="111630at2157"/>
<organism evidence="4 5">
    <name type="scientific">Methanofollis fontis</name>
    <dbReference type="NCBI Taxonomy" id="2052832"/>
    <lineage>
        <taxon>Archaea</taxon>
        <taxon>Methanobacteriati</taxon>
        <taxon>Methanobacteriota</taxon>
        <taxon>Stenosarchaea group</taxon>
        <taxon>Methanomicrobia</taxon>
        <taxon>Methanomicrobiales</taxon>
        <taxon>Methanomicrobiaceae</taxon>
        <taxon>Methanofollis</taxon>
    </lineage>
</organism>
<evidence type="ECO:0000256" key="1">
    <source>
        <dbReference type="ARBA" id="ARBA00022737"/>
    </source>
</evidence>
<dbReference type="InterPro" id="IPR051685">
    <property type="entry name" value="Ycf3/AcsC/BcsC/TPR_MFPF"/>
</dbReference>
<keyword evidence="2 3" id="KW-0802">TPR repeat</keyword>
<evidence type="ECO:0008006" key="6">
    <source>
        <dbReference type="Google" id="ProtNLM"/>
    </source>
</evidence>
<comment type="caution">
    <text evidence="4">The sequence shown here is derived from an EMBL/GenBank/DDBJ whole genome shotgun (WGS) entry which is preliminary data.</text>
</comment>
<protein>
    <recommendedName>
        <fullName evidence="6">Tetratricopeptide repeat protein</fullName>
    </recommendedName>
</protein>
<gene>
    <name evidence="4" type="ORF">CUJ86_05120</name>
</gene>
<dbReference type="SUPFAM" id="SSF48452">
    <property type="entry name" value="TPR-like"/>
    <property type="match status" value="1"/>
</dbReference>
<dbReference type="EMBL" id="PGCL01000002">
    <property type="protein sequence ID" value="TAJ44686.1"/>
    <property type="molecule type" value="Genomic_DNA"/>
</dbReference>
<sequence length="258" mass="27664">MKLKWVLLLMIVVAAGAFYVQERSSEDPEFINSTVSDSGTAVAGTLNAVGLHDAAVIWVDTVTPLAPADTELLRQKGSALTALGNYEEASACYDLLIIENTSDATALAGKAIAAYRLGDMNTSYACALDAIAIDPSDLGALERAGAASIGLGRYEEAVEYYDQIVTISPGDTDAWIQKGDALLSISILMEQEMKTMYSDLGKEGVTVGILDIDPYMEAMECYNRAISLDPKVAPMLASRMLARSQMTINTCQEILENL</sequence>
<evidence type="ECO:0000313" key="4">
    <source>
        <dbReference type="EMBL" id="TAJ44686.1"/>
    </source>
</evidence>
<dbReference type="Proteomes" id="UP000292580">
    <property type="component" value="Unassembled WGS sequence"/>
</dbReference>
<name>A0A483CYG5_9EURY</name>
<keyword evidence="5" id="KW-1185">Reference proteome</keyword>
<dbReference type="RefSeq" id="WP_130646482.1">
    <property type="nucleotide sequence ID" value="NZ_PGCL01000002.1"/>
</dbReference>
<accession>A0A483CYG5</accession>
<dbReference type="InterPro" id="IPR011990">
    <property type="entry name" value="TPR-like_helical_dom_sf"/>
</dbReference>
<dbReference type="PANTHER" id="PTHR44943:SF8">
    <property type="entry name" value="TPR REPEAT-CONTAINING PROTEIN MJ0263"/>
    <property type="match status" value="1"/>
</dbReference>
<evidence type="ECO:0000313" key="5">
    <source>
        <dbReference type="Proteomes" id="UP000292580"/>
    </source>
</evidence>
<proteinExistence type="predicted"/>
<dbReference type="Pfam" id="PF13181">
    <property type="entry name" value="TPR_8"/>
    <property type="match status" value="1"/>
</dbReference>
<evidence type="ECO:0000256" key="2">
    <source>
        <dbReference type="ARBA" id="ARBA00022803"/>
    </source>
</evidence>
<dbReference type="PANTHER" id="PTHR44943">
    <property type="entry name" value="CELLULOSE SYNTHASE OPERON PROTEIN C"/>
    <property type="match status" value="1"/>
</dbReference>